<comment type="caution">
    <text evidence="1">The sequence shown here is derived from an EMBL/GenBank/DDBJ whole genome shotgun (WGS) entry which is preliminary data.</text>
</comment>
<keyword evidence="2" id="KW-1185">Reference proteome</keyword>
<proteinExistence type="predicted"/>
<sequence>MMSGIRRDGTAPSRFRWQWPSGSSLNTHLLKDVPPEIELSDYQRLPQSGNESPSGLLNGDGLEVESIADLDLFFERLYSYHREKGLRCIIIKWIFEILTVIFVTCFIGFCFLVINWNYLWNAKCGIDAFESGNRTCDLAKEAFNQHPLAPFTITKGIIIGSMALLTFHGVLNFLQFIVQFQYMVKIRKFYYNSLKVTDLEIQTTSWQEILDKVVRLQESQKICVVKDLSAHDVMMRIMRKENYLIGMLNKGVLAFSIPWWVPGAGPTVNSRSNGRQNRLILTKAFEWVLNWCIFQSMFDSKFCIRRDFLANPSLLRKRLMVIGVVIFILSPCLVIFMLVYLFLRHAEQFYHHPSTASSRRWSNLAKWIFREFNEVDHLFKHRMNNSVVHASNYLKQFPSPLVTIIAKFISFVSGGFAAILIIIAILDESLLEGHIYGRNLFWYAAVFGTVTAISRALVSDELQVLDQEGAMSLVVQHTHYMPKRWRGKANSDLVRKEFENLFQYTGMLLLEEMASIFVTPYLLIFVLPKRVDDILRFISDFTVDIEGVGHVCSLSVFDFACHGNRKYGSPCDAPREKRSSQGKMEKSFLSFHSAYPSWEPNSHGQQFLSTLRSFREKQMHRMTYQNYSVNQANQFSPVLGGHSELAYRPVQDGVHQTGYNLGSLWMINADQRTHPYLLDWYYVSPPSDTVQNLNDIPLSNGIGLRQHDDPWQPDNHLHIDPEDNWGLLFSDRMQSHSGASTSSPFLTNSILHHQNPSQSHLEASTPSPFLRDSILNHQYPRQHDFQRPWWARTGPDEPHSLGPPGSFLEPAPFIGHHNFSHHSDDLSNKSVDESQHDGSGDGGSADPKNLSKTYYMEDSDKTEGFHRPYVDSYGPPLKTLPVRILPRSIDPV</sequence>
<accession>A0ACB7V7W1</accession>
<dbReference type="Proteomes" id="UP000827976">
    <property type="component" value="Chromosome 11"/>
</dbReference>
<name>A0ACB7V7W1_DIOAL</name>
<evidence type="ECO:0000313" key="1">
    <source>
        <dbReference type="EMBL" id="KAH7669586.1"/>
    </source>
</evidence>
<gene>
    <name evidence="1" type="ORF">IHE45_11G088400</name>
</gene>
<organism evidence="1 2">
    <name type="scientific">Dioscorea alata</name>
    <name type="common">Purple yam</name>
    <dbReference type="NCBI Taxonomy" id="55571"/>
    <lineage>
        <taxon>Eukaryota</taxon>
        <taxon>Viridiplantae</taxon>
        <taxon>Streptophyta</taxon>
        <taxon>Embryophyta</taxon>
        <taxon>Tracheophyta</taxon>
        <taxon>Spermatophyta</taxon>
        <taxon>Magnoliopsida</taxon>
        <taxon>Liliopsida</taxon>
        <taxon>Dioscoreales</taxon>
        <taxon>Dioscoreaceae</taxon>
        <taxon>Dioscorea</taxon>
    </lineage>
</organism>
<protein>
    <submittedName>
        <fullName evidence="1">Autophagy-related protein 9</fullName>
    </submittedName>
</protein>
<dbReference type="EMBL" id="CM037021">
    <property type="protein sequence ID" value="KAH7669586.1"/>
    <property type="molecule type" value="Genomic_DNA"/>
</dbReference>
<reference evidence="2" key="1">
    <citation type="journal article" date="2022" name="Nat. Commun.">
        <title>Chromosome evolution and the genetic basis of agronomically important traits in greater yam.</title>
        <authorList>
            <person name="Bredeson J.V."/>
            <person name="Lyons J.B."/>
            <person name="Oniyinde I.O."/>
            <person name="Okereke N.R."/>
            <person name="Kolade O."/>
            <person name="Nnabue I."/>
            <person name="Nwadili C.O."/>
            <person name="Hribova E."/>
            <person name="Parker M."/>
            <person name="Nwogha J."/>
            <person name="Shu S."/>
            <person name="Carlson J."/>
            <person name="Kariba R."/>
            <person name="Muthemba S."/>
            <person name="Knop K."/>
            <person name="Barton G.J."/>
            <person name="Sherwood A.V."/>
            <person name="Lopez-Montes A."/>
            <person name="Asiedu R."/>
            <person name="Jamnadass R."/>
            <person name="Muchugi A."/>
            <person name="Goodstein D."/>
            <person name="Egesi C.N."/>
            <person name="Featherston J."/>
            <person name="Asfaw A."/>
            <person name="Simpson G.G."/>
            <person name="Dolezel J."/>
            <person name="Hendre P.S."/>
            <person name="Van Deynze A."/>
            <person name="Kumar P.L."/>
            <person name="Obidiegwu J.E."/>
            <person name="Bhattacharjee R."/>
            <person name="Rokhsar D.S."/>
        </authorList>
    </citation>
    <scope>NUCLEOTIDE SEQUENCE [LARGE SCALE GENOMIC DNA]</scope>
    <source>
        <strain evidence="2">cv. TDa95/00328</strain>
    </source>
</reference>
<evidence type="ECO:0000313" key="2">
    <source>
        <dbReference type="Proteomes" id="UP000827976"/>
    </source>
</evidence>